<evidence type="ECO:0000313" key="4">
    <source>
        <dbReference type="Proteomes" id="UP000295604"/>
    </source>
</evidence>
<dbReference type="GO" id="GO:0005634">
    <property type="term" value="C:nucleus"/>
    <property type="evidence" value="ECO:0007669"/>
    <property type="project" value="TreeGrafter"/>
</dbReference>
<protein>
    <recommendedName>
        <fullName evidence="5">Arca-like protein</fullName>
    </recommendedName>
</protein>
<keyword evidence="1" id="KW-0539">Nucleus</keyword>
<gene>
    <name evidence="3" type="ORF">C8034_v011889</name>
</gene>
<name>A0A4R8T0M9_9PEZI</name>
<proteinExistence type="predicted"/>
<organism evidence="3 4">
    <name type="scientific">Colletotrichum sidae</name>
    <dbReference type="NCBI Taxonomy" id="1347389"/>
    <lineage>
        <taxon>Eukaryota</taxon>
        <taxon>Fungi</taxon>
        <taxon>Dikarya</taxon>
        <taxon>Ascomycota</taxon>
        <taxon>Pezizomycotina</taxon>
        <taxon>Sordariomycetes</taxon>
        <taxon>Hypocreomycetidae</taxon>
        <taxon>Glomerellales</taxon>
        <taxon>Glomerellaceae</taxon>
        <taxon>Colletotrichum</taxon>
        <taxon>Colletotrichum orbiculare species complex</taxon>
    </lineage>
</organism>
<comment type="caution">
    <text evidence="3">The sequence shown here is derived from an EMBL/GenBank/DDBJ whole genome shotgun (WGS) entry which is preliminary data.</text>
</comment>
<dbReference type="PANTHER" id="PTHR37534">
    <property type="entry name" value="TRANSCRIPTIONAL ACTIVATOR PROTEIN UGA3"/>
    <property type="match status" value="1"/>
</dbReference>
<evidence type="ECO:0000256" key="2">
    <source>
        <dbReference type="SAM" id="MobiDB-lite"/>
    </source>
</evidence>
<reference evidence="3 4" key="1">
    <citation type="submission" date="2018-11" db="EMBL/GenBank/DDBJ databases">
        <title>Genome sequence and assembly of Colletotrichum sidae.</title>
        <authorList>
            <person name="Gan P."/>
            <person name="Shirasu K."/>
        </authorList>
    </citation>
    <scope>NUCLEOTIDE SEQUENCE [LARGE SCALE GENOMIC DNA]</scope>
    <source>
        <strain evidence="3 4">CBS 518.97</strain>
    </source>
</reference>
<evidence type="ECO:0000256" key="1">
    <source>
        <dbReference type="ARBA" id="ARBA00023242"/>
    </source>
</evidence>
<feature type="region of interest" description="Disordered" evidence="2">
    <location>
        <begin position="71"/>
        <end position="119"/>
    </location>
</feature>
<evidence type="ECO:0008006" key="5">
    <source>
        <dbReference type="Google" id="ProtNLM"/>
    </source>
</evidence>
<dbReference type="PANTHER" id="PTHR37534:SF2">
    <property type="entry name" value="N-ACETYLTRANSFERASE DOMAIN-CONTAINING PROTEIN"/>
    <property type="match status" value="1"/>
</dbReference>
<dbReference type="AlphaFoldDB" id="A0A4R8T0M9"/>
<feature type="region of interest" description="Disordered" evidence="2">
    <location>
        <begin position="145"/>
        <end position="177"/>
    </location>
</feature>
<dbReference type="CDD" id="cd12148">
    <property type="entry name" value="fungal_TF_MHR"/>
    <property type="match status" value="1"/>
</dbReference>
<feature type="compositionally biased region" description="Polar residues" evidence="2">
    <location>
        <begin position="101"/>
        <end position="119"/>
    </location>
</feature>
<dbReference type="GO" id="GO:0045944">
    <property type="term" value="P:positive regulation of transcription by RNA polymerase II"/>
    <property type="evidence" value="ECO:0007669"/>
    <property type="project" value="TreeGrafter"/>
</dbReference>
<evidence type="ECO:0000313" key="3">
    <source>
        <dbReference type="EMBL" id="TEA09816.1"/>
    </source>
</evidence>
<dbReference type="EMBL" id="QAPF01000864">
    <property type="protein sequence ID" value="TEA09816.1"/>
    <property type="molecule type" value="Genomic_DNA"/>
</dbReference>
<dbReference type="GO" id="GO:0000976">
    <property type="term" value="F:transcription cis-regulatory region binding"/>
    <property type="evidence" value="ECO:0007669"/>
    <property type="project" value="TreeGrafter"/>
</dbReference>
<accession>A0A4R8T0M9</accession>
<dbReference type="Proteomes" id="UP000295604">
    <property type="component" value="Unassembled WGS sequence"/>
</dbReference>
<dbReference type="GO" id="GO:0003700">
    <property type="term" value="F:DNA-binding transcription factor activity"/>
    <property type="evidence" value="ECO:0007669"/>
    <property type="project" value="TreeGrafter"/>
</dbReference>
<sequence length="586" mass="65384">MSPRHEAQVQTHHGREVGPLVFASLFPRSDYETGKTRTEPQYEFSDTQRWCRINGKRLRFIDETAEVNNIHNEDFDSDEDAVSEDDTTPSLPRPSRRVARISSNNHRPPNSYQTVTADTPASVATDLFEASPRPIQRGQPYPLIKLPALHPHSSHDSPGSTGSLFPDEPPPPPRTYTPVCRAHLSGPIGTISSIGSNSWNEDPSPPEPRRCYQTDVFPLRDLREAELVRLFVDFFAAAFDFGDPLNRFSALLPQQAALSPLLLNAMLAVAANFKDQAGVLGFFDKPADHYFNAAFESLDPFLSADLSEVEETHIIAAVLLRMYPAINGPELAPEATRPTRALWEFLTSWRGPLAPGSLCEGAAWVWIQLEIFRSVMHQEPFNLRLDGLQLDRSLQPADDFVWAYRMILHTVDVIMYCFGGKRGSKSYEELTKYAARWIASVPDSFMPVFIAPSAGEDVFPEVHLLNESVILGMQHYHLNRILLMAHNPNMPRLGKIASQSMDDEIVNDIKTMCGIAVSMEQMSPAYVCACMGIALGGDRLQLRSEQEAVCKVFATTAEAFGWGPSWILHHLKEAWGWPQSMAAEAG</sequence>
<feature type="compositionally biased region" description="Acidic residues" evidence="2">
    <location>
        <begin position="75"/>
        <end position="87"/>
    </location>
</feature>
<keyword evidence="4" id="KW-1185">Reference proteome</keyword>